<dbReference type="EMBL" id="JAYLVJ010000006">
    <property type="protein sequence ID" value="MEO1753556.1"/>
    <property type="molecule type" value="Genomic_DNA"/>
</dbReference>
<evidence type="ECO:0000313" key="2">
    <source>
        <dbReference type="EMBL" id="MEO1753556.1"/>
    </source>
</evidence>
<evidence type="ECO:0000313" key="3">
    <source>
        <dbReference type="Proteomes" id="UP001462961"/>
    </source>
</evidence>
<gene>
    <name evidence="2" type="ORF">VOI32_06415</name>
</gene>
<organism evidence="2 3">
    <name type="scientific">Paraburkholderia caribensis</name>
    <dbReference type="NCBI Taxonomy" id="75105"/>
    <lineage>
        <taxon>Bacteria</taxon>
        <taxon>Pseudomonadati</taxon>
        <taxon>Pseudomonadota</taxon>
        <taxon>Betaproteobacteria</taxon>
        <taxon>Burkholderiales</taxon>
        <taxon>Burkholderiaceae</taxon>
        <taxon>Paraburkholderia</taxon>
    </lineage>
</organism>
<protein>
    <submittedName>
        <fullName evidence="2">Uncharacterized protein</fullName>
    </submittedName>
</protein>
<keyword evidence="3" id="KW-1185">Reference proteome</keyword>
<dbReference type="Proteomes" id="UP001462961">
    <property type="component" value="Unassembled WGS sequence"/>
</dbReference>
<dbReference type="RefSeq" id="WP_146174434.1">
    <property type="nucleotide sequence ID" value="NZ_CP015960.1"/>
</dbReference>
<comment type="caution">
    <text evidence="2">The sequence shown here is derived from an EMBL/GenBank/DDBJ whole genome shotgun (WGS) entry which is preliminary data.</text>
</comment>
<feature type="region of interest" description="Disordered" evidence="1">
    <location>
        <begin position="1"/>
        <end position="44"/>
    </location>
</feature>
<feature type="compositionally biased region" description="Polar residues" evidence="1">
    <location>
        <begin position="30"/>
        <end position="40"/>
    </location>
</feature>
<accession>A0ABV0DTX7</accession>
<proteinExistence type="predicted"/>
<sequence length="125" mass="13795">MKDATCSKFRHTATATATQRAPTRTKNQQRRTGPESSFSRSLGAGSGVAAKFVPGSLKWLVSRLSPGDSLIRPDGSETTRRACLRAIDAVTLCDPSRKHDLSLWFAVHHTGRGESFRMLRLKRRA</sequence>
<reference evidence="2 3" key="1">
    <citation type="submission" date="2024-01" db="EMBL/GenBank/DDBJ databases">
        <title>The diversity of rhizobia nodulating Mimosa spp. in eleven states of Brazil covering several biomes is determined by host plant, location, and edaphic factors.</title>
        <authorList>
            <person name="Rouws L."/>
            <person name="Barauna A."/>
            <person name="Beukes C."/>
            <person name="De Faria S.M."/>
            <person name="Gross E."/>
            <person name="Dos Reis Junior F.B."/>
            <person name="Simon M."/>
            <person name="Maluk M."/>
            <person name="Odee D.W."/>
            <person name="Kenicer G."/>
            <person name="Young J.P.W."/>
            <person name="Reis V.M."/>
            <person name="Zilli J."/>
            <person name="James E.K."/>
        </authorList>
    </citation>
    <scope>NUCLEOTIDE SEQUENCE [LARGE SCALE GENOMIC DNA]</scope>
    <source>
        <strain evidence="2 3">JHI1651</strain>
    </source>
</reference>
<evidence type="ECO:0000256" key="1">
    <source>
        <dbReference type="SAM" id="MobiDB-lite"/>
    </source>
</evidence>
<name>A0ABV0DTX7_9BURK</name>
<feature type="compositionally biased region" description="Low complexity" evidence="1">
    <location>
        <begin position="12"/>
        <end position="25"/>
    </location>
</feature>